<dbReference type="EMBL" id="CP001669">
    <property type="protein sequence ID" value="AFZ79030.1"/>
    <property type="molecule type" value="Genomic_DNA"/>
</dbReference>
<proteinExistence type="predicted"/>
<gene>
    <name evidence="1" type="ORF">BEWA_018750</name>
</gene>
<dbReference type="RefSeq" id="XP_004828696.1">
    <property type="nucleotide sequence ID" value="XM_004828639.1"/>
</dbReference>
<keyword evidence="2" id="KW-1185">Reference proteome</keyword>
<protein>
    <submittedName>
        <fullName evidence="1">Uncharacterized protein</fullName>
    </submittedName>
</protein>
<dbReference type="KEGG" id="beq:BEWA_018750"/>
<organism evidence="1 2">
    <name type="scientific">Theileria equi strain WA</name>
    <dbReference type="NCBI Taxonomy" id="1537102"/>
    <lineage>
        <taxon>Eukaryota</taxon>
        <taxon>Sar</taxon>
        <taxon>Alveolata</taxon>
        <taxon>Apicomplexa</taxon>
        <taxon>Aconoidasida</taxon>
        <taxon>Piroplasmida</taxon>
        <taxon>Theileriidae</taxon>
        <taxon>Theileria</taxon>
    </lineage>
</organism>
<dbReference type="Proteomes" id="UP000031512">
    <property type="component" value="Chromosome 1"/>
</dbReference>
<sequence>MSVSENNIKNTSGILEELEEYIKLKITTINGLLEIRSEASIPKYQGIFQDVCNYFCKINEFIEITSKTIDKDLSLVNTFSKLNVAYLTQRRNIEQIIENLKLHGISNLNDDYSIQDLAGFGNSTKSVNDRNKSLNDFNHNIKNRKMLCKTSK</sequence>
<reference evidence="1 2" key="1">
    <citation type="journal article" date="2012" name="BMC Genomics">
        <title>Comparative genomic analysis and phylogenetic position of Theileria equi.</title>
        <authorList>
            <person name="Kappmeyer L.S."/>
            <person name="Thiagarajan M."/>
            <person name="Herndon D.R."/>
            <person name="Ramsay J.D."/>
            <person name="Caler E."/>
            <person name="Djikeng A."/>
            <person name="Gillespie J.J."/>
            <person name="Lau A.O."/>
            <person name="Roalson E.H."/>
            <person name="Silva J.C."/>
            <person name="Silva M.G."/>
            <person name="Suarez C.E."/>
            <person name="Ueti M.W."/>
            <person name="Nene V.M."/>
            <person name="Mealey R.H."/>
            <person name="Knowles D.P."/>
            <person name="Brayton K.A."/>
        </authorList>
    </citation>
    <scope>NUCLEOTIDE SEQUENCE [LARGE SCALE GENOMIC DNA]</scope>
    <source>
        <strain evidence="1 2">WA</strain>
    </source>
</reference>
<evidence type="ECO:0000313" key="2">
    <source>
        <dbReference type="Proteomes" id="UP000031512"/>
    </source>
</evidence>
<dbReference type="eggNOG" id="ENOG502QXU2">
    <property type="taxonomic scope" value="Eukaryota"/>
</dbReference>
<evidence type="ECO:0000313" key="1">
    <source>
        <dbReference type="EMBL" id="AFZ79030.1"/>
    </source>
</evidence>
<dbReference type="GeneID" id="15803914"/>
<dbReference type="Gene3D" id="6.10.250.1370">
    <property type="match status" value="1"/>
</dbReference>
<dbReference type="VEuPathDB" id="PiroplasmaDB:BEWA_018750"/>
<accession>L0AU09</accession>
<name>L0AU09_THEEQ</name>
<dbReference type="AlphaFoldDB" id="L0AU09"/>